<accession>A0ABP9FZK8</accession>
<reference evidence="2" key="1">
    <citation type="journal article" date="2019" name="Int. J. Syst. Evol. Microbiol.">
        <title>The Global Catalogue of Microorganisms (GCM) 10K type strain sequencing project: providing services to taxonomists for standard genome sequencing and annotation.</title>
        <authorList>
            <consortium name="The Broad Institute Genomics Platform"/>
            <consortium name="The Broad Institute Genome Sequencing Center for Infectious Disease"/>
            <person name="Wu L."/>
            <person name="Ma J."/>
        </authorList>
    </citation>
    <scope>NUCLEOTIDE SEQUENCE [LARGE SCALE GENOMIC DNA]</scope>
    <source>
        <strain evidence="2">JCM 18283</strain>
    </source>
</reference>
<dbReference type="Proteomes" id="UP001501436">
    <property type="component" value="Unassembled WGS sequence"/>
</dbReference>
<gene>
    <name evidence="1" type="ORF">GCM10023313_28600</name>
</gene>
<name>A0ABP9FZK8_9SPHI</name>
<keyword evidence="2" id="KW-1185">Reference proteome</keyword>
<dbReference type="RefSeq" id="WP_345331890.1">
    <property type="nucleotide sequence ID" value="NZ_BAABJI010000002.1"/>
</dbReference>
<evidence type="ECO:0008006" key="3">
    <source>
        <dbReference type="Google" id="ProtNLM"/>
    </source>
</evidence>
<comment type="caution">
    <text evidence="1">The sequence shown here is derived from an EMBL/GenBank/DDBJ whole genome shotgun (WGS) entry which is preliminary data.</text>
</comment>
<sequence>MKKIALFLFGIITVVLIGCSGSEDYRGDWKGMTPGGEKVQITFEAKKFTIKDSTQKAKTYEYTQNSVSIKNGVKTYGIKLGDGRGYRVHFPASGNESIGLILAESGTILYSISRKDYIKIDDIYSLK</sequence>
<organism evidence="1 2">
    <name type="scientific">Mucilaginibacter defluvii</name>
    <dbReference type="NCBI Taxonomy" id="1196019"/>
    <lineage>
        <taxon>Bacteria</taxon>
        <taxon>Pseudomonadati</taxon>
        <taxon>Bacteroidota</taxon>
        <taxon>Sphingobacteriia</taxon>
        <taxon>Sphingobacteriales</taxon>
        <taxon>Sphingobacteriaceae</taxon>
        <taxon>Mucilaginibacter</taxon>
    </lineage>
</organism>
<evidence type="ECO:0000313" key="2">
    <source>
        <dbReference type="Proteomes" id="UP001501436"/>
    </source>
</evidence>
<dbReference type="PROSITE" id="PS51257">
    <property type="entry name" value="PROKAR_LIPOPROTEIN"/>
    <property type="match status" value="1"/>
</dbReference>
<proteinExistence type="predicted"/>
<dbReference type="EMBL" id="BAABJI010000002">
    <property type="protein sequence ID" value="GAA4922845.1"/>
    <property type="molecule type" value="Genomic_DNA"/>
</dbReference>
<protein>
    <recommendedName>
        <fullName evidence="3">Lipoprotein</fullName>
    </recommendedName>
</protein>
<evidence type="ECO:0000313" key="1">
    <source>
        <dbReference type="EMBL" id="GAA4922845.1"/>
    </source>
</evidence>